<dbReference type="Pfam" id="PF02558">
    <property type="entry name" value="ApbA"/>
    <property type="match status" value="1"/>
</dbReference>
<evidence type="ECO:0000256" key="6">
    <source>
        <dbReference type="ARBA" id="ARBA00022857"/>
    </source>
</evidence>
<dbReference type="PANTHER" id="PTHR43765:SF2">
    <property type="entry name" value="2-DEHYDROPANTOATE 2-REDUCTASE"/>
    <property type="match status" value="1"/>
</dbReference>
<evidence type="ECO:0000313" key="12">
    <source>
        <dbReference type="EMBL" id="MBU9712410.1"/>
    </source>
</evidence>
<keyword evidence="7 9" id="KW-0560">Oxidoreductase</keyword>
<keyword evidence="13" id="KW-1185">Reference proteome</keyword>
<evidence type="ECO:0000256" key="3">
    <source>
        <dbReference type="ARBA" id="ARBA00007870"/>
    </source>
</evidence>
<name>A0ABS6JG83_9BACI</name>
<keyword evidence="5 9" id="KW-0566">Pantothenate biosynthesis</keyword>
<evidence type="ECO:0000256" key="7">
    <source>
        <dbReference type="ARBA" id="ARBA00023002"/>
    </source>
</evidence>
<protein>
    <recommendedName>
        <fullName evidence="4 9">2-dehydropantoate 2-reductase</fullName>
        <ecNumber evidence="9">1.1.1.169</ecNumber>
    </recommendedName>
    <alternativeName>
        <fullName evidence="9">Ketopantoate reductase</fullName>
    </alternativeName>
</protein>
<organism evidence="12 13">
    <name type="scientific">Evansella tamaricis</name>
    <dbReference type="NCBI Taxonomy" id="2069301"/>
    <lineage>
        <taxon>Bacteria</taxon>
        <taxon>Bacillati</taxon>
        <taxon>Bacillota</taxon>
        <taxon>Bacilli</taxon>
        <taxon>Bacillales</taxon>
        <taxon>Bacillaceae</taxon>
        <taxon>Evansella</taxon>
    </lineage>
</organism>
<evidence type="ECO:0000259" key="11">
    <source>
        <dbReference type="Pfam" id="PF08546"/>
    </source>
</evidence>
<dbReference type="RefSeq" id="WP_217066591.1">
    <property type="nucleotide sequence ID" value="NZ_JAHQCS010000100.1"/>
</dbReference>
<dbReference type="Pfam" id="PF08546">
    <property type="entry name" value="ApbA_C"/>
    <property type="match status" value="1"/>
</dbReference>
<dbReference type="Proteomes" id="UP000784880">
    <property type="component" value="Unassembled WGS sequence"/>
</dbReference>
<evidence type="ECO:0000313" key="13">
    <source>
        <dbReference type="Proteomes" id="UP000784880"/>
    </source>
</evidence>
<reference evidence="12 13" key="1">
    <citation type="submission" date="2021-06" db="EMBL/GenBank/DDBJ databases">
        <title>Bacillus sp. RD4P76, an endophyte from a halophyte.</title>
        <authorList>
            <person name="Sun J.-Q."/>
        </authorList>
    </citation>
    <scope>NUCLEOTIDE SEQUENCE [LARGE SCALE GENOMIC DNA]</scope>
    <source>
        <strain evidence="12 13">CGMCC 1.15917</strain>
    </source>
</reference>
<dbReference type="NCBIfam" id="TIGR00745">
    <property type="entry name" value="apbA_panE"/>
    <property type="match status" value="1"/>
</dbReference>
<evidence type="ECO:0000256" key="8">
    <source>
        <dbReference type="ARBA" id="ARBA00048793"/>
    </source>
</evidence>
<gene>
    <name evidence="12" type="ORF">KS419_11725</name>
</gene>
<comment type="pathway">
    <text evidence="2 9">Cofactor biosynthesis; (R)-pantothenate biosynthesis; (R)-pantoate from 3-methyl-2-oxobutanoate: step 2/2.</text>
</comment>
<dbReference type="InterPro" id="IPR003710">
    <property type="entry name" value="ApbA"/>
</dbReference>
<evidence type="ECO:0000256" key="1">
    <source>
        <dbReference type="ARBA" id="ARBA00002919"/>
    </source>
</evidence>
<comment type="function">
    <text evidence="1 9">Catalyzes the NADPH-dependent reduction of ketopantoate into pantoic acid.</text>
</comment>
<dbReference type="InterPro" id="IPR013752">
    <property type="entry name" value="KPA_reductase"/>
</dbReference>
<comment type="caution">
    <text evidence="12">The sequence shown here is derived from an EMBL/GenBank/DDBJ whole genome shotgun (WGS) entry which is preliminary data.</text>
</comment>
<dbReference type="EMBL" id="JAHQCS010000100">
    <property type="protein sequence ID" value="MBU9712410.1"/>
    <property type="molecule type" value="Genomic_DNA"/>
</dbReference>
<feature type="domain" description="Ketopantoate reductase N-terminal" evidence="10">
    <location>
        <begin position="4"/>
        <end position="150"/>
    </location>
</feature>
<sequence>MRVSIIGAGAIGLLTASHLSFQGYDVQLITRTKEQAEKINEYGITLKTEGQSRTVPIFASNHVENRSFNDLWIITLKQWKLKEFFRDWENKTPLPQMLFLQNGMGHLEAAESFFPSAPLFAGIVTHGAMKLDERTVRHTGIGEIIIGTWKGSNSIPLMETHTKPFPILWSHDILKSMKQKLLVNLVVNPLTALYGVNNGELLTRPALNKNVYALFKEGIMALELPEGEWGTVLRVIQQTAENESSMLRDIKQERSTEIESITGYVLKLGEQKGLHLPITSFVHQSILGLERRGKDE</sequence>
<keyword evidence="6 9" id="KW-0521">NADP</keyword>
<evidence type="ECO:0000256" key="4">
    <source>
        <dbReference type="ARBA" id="ARBA00019465"/>
    </source>
</evidence>
<proteinExistence type="inferred from homology"/>
<comment type="catalytic activity">
    <reaction evidence="8 9">
        <text>(R)-pantoate + NADP(+) = 2-dehydropantoate + NADPH + H(+)</text>
        <dbReference type="Rhea" id="RHEA:16233"/>
        <dbReference type="ChEBI" id="CHEBI:11561"/>
        <dbReference type="ChEBI" id="CHEBI:15378"/>
        <dbReference type="ChEBI" id="CHEBI:15980"/>
        <dbReference type="ChEBI" id="CHEBI:57783"/>
        <dbReference type="ChEBI" id="CHEBI:58349"/>
        <dbReference type="EC" id="1.1.1.169"/>
    </reaction>
</comment>
<dbReference type="PANTHER" id="PTHR43765">
    <property type="entry name" value="2-DEHYDROPANTOATE 2-REDUCTASE-RELATED"/>
    <property type="match status" value="1"/>
</dbReference>
<dbReference type="EC" id="1.1.1.169" evidence="9"/>
<dbReference type="InterPro" id="IPR013332">
    <property type="entry name" value="KPR_N"/>
</dbReference>
<accession>A0ABS6JG83</accession>
<evidence type="ECO:0000256" key="9">
    <source>
        <dbReference type="RuleBase" id="RU362068"/>
    </source>
</evidence>
<comment type="similarity">
    <text evidence="3 9">Belongs to the ketopantoate reductase family.</text>
</comment>
<evidence type="ECO:0000259" key="10">
    <source>
        <dbReference type="Pfam" id="PF02558"/>
    </source>
</evidence>
<feature type="domain" description="Ketopantoate reductase C-terminal" evidence="11">
    <location>
        <begin position="172"/>
        <end position="286"/>
    </location>
</feature>
<evidence type="ECO:0000256" key="5">
    <source>
        <dbReference type="ARBA" id="ARBA00022655"/>
    </source>
</evidence>
<evidence type="ECO:0000256" key="2">
    <source>
        <dbReference type="ARBA" id="ARBA00004994"/>
    </source>
</evidence>
<dbReference type="InterPro" id="IPR050838">
    <property type="entry name" value="Ketopantoate_reductase"/>
</dbReference>